<dbReference type="InterPro" id="IPR017452">
    <property type="entry name" value="GPCR_Rhodpsn_7TM"/>
</dbReference>
<evidence type="ECO:0000256" key="7">
    <source>
        <dbReference type="ARBA" id="ARBA00022991"/>
    </source>
</evidence>
<dbReference type="AlphaFoldDB" id="A0A8K1GT88"/>
<dbReference type="EMBL" id="SWJQ01000049">
    <property type="protein sequence ID" value="TRZ24372.1"/>
    <property type="molecule type" value="Genomic_DNA"/>
</dbReference>
<feature type="transmembrane region" description="Helical" evidence="13">
    <location>
        <begin position="241"/>
        <end position="259"/>
    </location>
</feature>
<dbReference type="InterPro" id="IPR000276">
    <property type="entry name" value="GPCR_Rhodpsn"/>
</dbReference>
<evidence type="ECO:0000256" key="10">
    <source>
        <dbReference type="ARBA" id="ARBA00023157"/>
    </source>
</evidence>
<dbReference type="PRINTS" id="PR00666">
    <property type="entry name" value="PINOPSIN"/>
</dbReference>
<keyword evidence="10" id="KW-1015">Disulfide bond</keyword>
<feature type="transmembrane region" description="Helical" evidence="13">
    <location>
        <begin position="68"/>
        <end position="88"/>
    </location>
</feature>
<dbReference type="PROSITE" id="PS00238">
    <property type="entry name" value="OPSIN"/>
    <property type="match status" value="2"/>
</dbReference>
<dbReference type="InterPro" id="IPR002206">
    <property type="entry name" value="Opsin_pineal"/>
</dbReference>
<feature type="domain" description="G-protein coupled receptors family 1 profile" evidence="14">
    <location>
        <begin position="296"/>
        <end position="377"/>
    </location>
</feature>
<accession>A0A8K1GT88</accession>
<proteinExistence type="inferred from homology"/>
<dbReference type="GO" id="GO:0016020">
    <property type="term" value="C:membrane"/>
    <property type="evidence" value="ECO:0007669"/>
    <property type="project" value="UniProtKB-SubCell"/>
</dbReference>
<feature type="transmembrane region" description="Helical" evidence="13">
    <location>
        <begin position="194"/>
        <end position="221"/>
    </location>
</feature>
<dbReference type="GO" id="GO:0007601">
    <property type="term" value="P:visual perception"/>
    <property type="evidence" value="ECO:0007669"/>
    <property type="project" value="InterPro"/>
</dbReference>
<evidence type="ECO:0000256" key="8">
    <source>
        <dbReference type="ARBA" id="ARBA00023040"/>
    </source>
</evidence>
<gene>
    <name evidence="15" type="ORF">HGM15179_002820</name>
</gene>
<organism evidence="15 16">
    <name type="scientific">Zosterops borbonicus</name>
    <dbReference type="NCBI Taxonomy" id="364589"/>
    <lineage>
        <taxon>Eukaryota</taxon>
        <taxon>Metazoa</taxon>
        <taxon>Chordata</taxon>
        <taxon>Craniata</taxon>
        <taxon>Vertebrata</taxon>
        <taxon>Euteleostomi</taxon>
        <taxon>Archelosauria</taxon>
        <taxon>Archosauria</taxon>
        <taxon>Dinosauria</taxon>
        <taxon>Saurischia</taxon>
        <taxon>Theropoda</taxon>
        <taxon>Coelurosauria</taxon>
        <taxon>Aves</taxon>
        <taxon>Neognathae</taxon>
        <taxon>Neoaves</taxon>
        <taxon>Telluraves</taxon>
        <taxon>Australaves</taxon>
        <taxon>Passeriformes</taxon>
        <taxon>Sylvioidea</taxon>
        <taxon>Zosteropidae</taxon>
        <taxon>Zosterops</taxon>
    </lineage>
</organism>
<evidence type="ECO:0000256" key="5">
    <source>
        <dbReference type="ARBA" id="ARBA00022925"/>
    </source>
</evidence>
<dbReference type="PRINTS" id="PR00238">
    <property type="entry name" value="OPSIN"/>
</dbReference>
<feature type="transmembrane region" description="Helical" evidence="13">
    <location>
        <begin position="28"/>
        <end position="56"/>
    </location>
</feature>
<evidence type="ECO:0000256" key="9">
    <source>
        <dbReference type="ARBA" id="ARBA00023136"/>
    </source>
</evidence>
<evidence type="ECO:0000256" key="3">
    <source>
        <dbReference type="ARBA" id="ARBA00022606"/>
    </source>
</evidence>
<dbReference type="PROSITE" id="PS00237">
    <property type="entry name" value="G_PROTEIN_RECEP_F1_1"/>
    <property type="match status" value="1"/>
</dbReference>
<sequence length="405" mass="44547">MATTQEPPNSSTPGPFDGPQWPHQAPRAMYVAVAVLMGLVVASASVLNGLVIVVSIRHKKLRSPLNYILVNLAVANLLVTLCGSSVSLSNNISGFFVFGERLCQLEGFMVSLTGIVGLWSLAILALERYLVVCRPLGDFRFQHQHAASGCAFTWGWSLLWTTPPLLGWSSYVPEGLRTSCGPNWYTGGTNNSSYILALFVTCFVMPLSLILFSYTNLLLTLRAAAAQQQESDTTQQAEREVTRMVVAMVVAFLTCWLPYTTFALVVATTKDIVIQPALASLPSYFSKTATVYNPIIYVFMNKQAAAQQQESDTTQQAEREVTRMVVAMVVAFLTCWLPYTTFALVVATTKDIVIQPALASLPSYFSKTATVYNPIIYVFMNKQDETENSGECLKFLSETEGRDDL</sequence>
<keyword evidence="4 13" id="KW-0812">Transmembrane</keyword>
<name>A0A8K1GT88_9PASS</name>
<dbReference type="GO" id="GO:0009881">
    <property type="term" value="F:photoreceptor activity"/>
    <property type="evidence" value="ECO:0007669"/>
    <property type="project" value="UniProtKB-KW"/>
</dbReference>
<dbReference type="GO" id="GO:0007602">
    <property type="term" value="P:phototransduction"/>
    <property type="evidence" value="ECO:0007669"/>
    <property type="project" value="UniProtKB-KW"/>
</dbReference>
<dbReference type="PRINTS" id="PR00237">
    <property type="entry name" value="GPCRRHODOPSN"/>
</dbReference>
<reference evidence="15" key="1">
    <citation type="submission" date="2019-04" db="EMBL/GenBank/DDBJ databases">
        <title>Genome assembly of Zosterops borbonicus 15179.</title>
        <authorList>
            <person name="Leroy T."/>
            <person name="Anselmetti Y."/>
            <person name="Tilak M.-K."/>
            <person name="Nabholz B."/>
        </authorList>
    </citation>
    <scope>NUCLEOTIDE SEQUENCE</scope>
    <source>
        <strain evidence="15">HGM_15179</strain>
        <tissue evidence="15">Muscle</tissue>
    </source>
</reference>
<keyword evidence="3 13" id="KW-0716">Sensory transduction</keyword>
<evidence type="ECO:0000256" key="12">
    <source>
        <dbReference type="ARBA" id="ARBA00023224"/>
    </source>
</evidence>
<dbReference type="GO" id="GO:0016037">
    <property type="term" value="P:light absorption"/>
    <property type="evidence" value="ECO:0007669"/>
    <property type="project" value="UniProtKB-ARBA"/>
</dbReference>
<dbReference type="Gene3D" id="1.20.1070.10">
    <property type="entry name" value="Rhodopsin 7-helix transmembrane proteins"/>
    <property type="match status" value="2"/>
</dbReference>
<keyword evidence="12 13" id="KW-0807">Transducer</keyword>
<evidence type="ECO:0000256" key="6">
    <source>
        <dbReference type="ARBA" id="ARBA00022989"/>
    </source>
</evidence>
<dbReference type="InterPro" id="IPR050125">
    <property type="entry name" value="GPCR_opsins"/>
</dbReference>
<keyword evidence="6 13" id="KW-1133">Transmembrane helix</keyword>
<dbReference type="OrthoDB" id="6142583at2759"/>
<evidence type="ECO:0000256" key="2">
    <source>
        <dbReference type="ARBA" id="ARBA00022543"/>
    </source>
</evidence>
<keyword evidence="9 13" id="KW-0472">Membrane</keyword>
<dbReference type="SUPFAM" id="SSF81321">
    <property type="entry name" value="Family A G protein-coupled receptor-like"/>
    <property type="match status" value="2"/>
</dbReference>
<dbReference type="PROSITE" id="PS50262">
    <property type="entry name" value="G_PROTEIN_RECEP_F1_2"/>
    <property type="match status" value="2"/>
</dbReference>
<dbReference type="PANTHER" id="PTHR24240">
    <property type="entry name" value="OPSIN"/>
    <property type="match status" value="1"/>
</dbReference>
<evidence type="ECO:0000256" key="4">
    <source>
        <dbReference type="ARBA" id="ARBA00022692"/>
    </source>
</evidence>
<feature type="transmembrane region" description="Helical" evidence="13">
    <location>
        <begin position="146"/>
        <end position="166"/>
    </location>
</feature>
<dbReference type="InterPro" id="IPR027430">
    <property type="entry name" value="Retinal_BS"/>
</dbReference>
<comment type="subcellular location">
    <subcellularLocation>
        <location evidence="1 13">Membrane</location>
        <topology evidence="1 13">Multi-pass membrane protein</topology>
    </subcellularLocation>
</comment>
<dbReference type="Pfam" id="PF00001">
    <property type="entry name" value="7tm_1"/>
    <property type="match status" value="2"/>
</dbReference>
<evidence type="ECO:0000313" key="15">
    <source>
        <dbReference type="EMBL" id="TRZ24372.1"/>
    </source>
</evidence>
<keyword evidence="8 13" id="KW-0297">G-protein coupled receptor</keyword>
<evidence type="ECO:0000256" key="13">
    <source>
        <dbReference type="RuleBase" id="RU004951"/>
    </source>
</evidence>
<keyword evidence="11 13" id="KW-0675">Receptor</keyword>
<evidence type="ECO:0000256" key="11">
    <source>
        <dbReference type="ARBA" id="ARBA00023170"/>
    </source>
</evidence>
<evidence type="ECO:0000256" key="1">
    <source>
        <dbReference type="ARBA" id="ARBA00004141"/>
    </source>
</evidence>
<dbReference type="Proteomes" id="UP000796761">
    <property type="component" value="Unassembled WGS sequence"/>
</dbReference>
<protein>
    <recommendedName>
        <fullName evidence="14">G-protein coupled receptors family 1 profile domain-containing protein</fullName>
    </recommendedName>
</protein>
<keyword evidence="2 13" id="KW-0600">Photoreceptor protein</keyword>
<feature type="transmembrane region" description="Helical" evidence="13">
    <location>
        <begin position="108"/>
        <end position="126"/>
    </location>
</feature>
<dbReference type="GO" id="GO:0004930">
    <property type="term" value="F:G protein-coupled receptor activity"/>
    <property type="evidence" value="ECO:0007669"/>
    <property type="project" value="UniProtKB-KW"/>
</dbReference>
<keyword evidence="16" id="KW-1185">Reference proteome</keyword>
<comment type="similarity">
    <text evidence="13">Belongs to the G-protein coupled receptor 1 family. Opsin subfamily.</text>
</comment>
<keyword evidence="5 13" id="KW-0681">Retinal protein</keyword>
<feature type="transmembrane region" description="Helical" evidence="13">
    <location>
        <begin position="324"/>
        <end position="347"/>
    </location>
</feature>
<comment type="caution">
    <text evidence="15">The sequence shown here is derived from an EMBL/GenBank/DDBJ whole genome shotgun (WGS) entry which is preliminary data.</text>
</comment>
<evidence type="ECO:0000313" key="16">
    <source>
        <dbReference type="Proteomes" id="UP000796761"/>
    </source>
</evidence>
<feature type="domain" description="G-protein coupled receptors family 1 profile" evidence="14">
    <location>
        <begin position="47"/>
        <end position="297"/>
    </location>
</feature>
<evidence type="ECO:0000259" key="14">
    <source>
        <dbReference type="PROSITE" id="PS50262"/>
    </source>
</evidence>
<dbReference type="InterPro" id="IPR001760">
    <property type="entry name" value="Opsin"/>
</dbReference>
<keyword evidence="7 13" id="KW-0157">Chromophore</keyword>